<dbReference type="Gene3D" id="3.40.50.300">
    <property type="entry name" value="P-loop containing nucleotide triphosphate hydrolases"/>
    <property type="match status" value="1"/>
</dbReference>
<evidence type="ECO:0000259" key="2">
    <source>
        <dbReference type="Pfam" id="PF24883"/>
    </source>
</evidence>
<dbReference type="Proteomes" id="UP000054321">
    <property type="component" value="Unassembled WGS sequence"/>
</dbReference>
<dbReference type="PANTHER" id="PTHR10039:SF15">
    <property type="entry name" value="NACHT DOMAIN-CONTAINING PROTEIN"/>
    <property type="match status" value="1"/>
</dbReference>
<sequence length="429" mass="49183">MSFGFSVGDFFAAIELANKIRREFIDAPSQFKAISDDVRSLSIVLQDADIALSKRELNNDQKRDLEDIDKELSSESGSVGKRIKRVWKRFKWEPGKIDQLRSCINTNIGLLNAFNGLLTRYNVVKLVQHQEDQGRQTILDWITPIDYAHQLNDFIARRQAGTGQWLLDSIEYQTWVETNKQTLFCPGIPGAGKTILTLIVVEDLTTRFQHNKHIGIVYLYCNFRRQHEQKVEDLLASLLKQLTQGQSSLPDTIRSLYNSHQDKRTRLSFDEISRALQSVITIYSRVFIVIDTLDECQVSYNCRERFLSELFSLQTKYGATLFATSRFIPEITEKFRGSISLEIQASEHDVRRYIDGYISNLPSFIRRSPEFQEEVKTEIVKAVDGMFLLAQLHLDSLVGKRSPKAVRAALNKLPSGSNAYDHAYKDAMI</sequence>
<dbReference type="Pfam" id="PF24883">
    <property type="entry name" value="NPHP3_N"/>
    <property type="match status" value="1"/>
</dbReference>
<keyword evidence="1" id="KW-0677">Repeat</keyword>
<gene>
    <name evidence="3" type="ORF">OIDMADRAFT_52757</name>
</gene>
<evidence type="ECO:0000256" key="1">
    <source>
        <dbReference type="ARBA" id="ARBA00022737"/>
    </source>
</evidence>
<reference evidence="3 4" key="1">
    <citation type="submission" date="2014-04" db="EMBL/GenBank/DDBJ databases">
        <authorList>
            <consortium name="DOE Joint Genome Institute"/>
            <person name="Kuo A."/>
            <person name="Martino E."/>
            <person name="Perotto S."/>
            <person name="Kohler A."/>
            <person name="Nagy L.G."/>
            <person name="Floudas D."/>
            <person name="Copeland A."/>
            <person name="Barry K.W."/>
            <person name="Cichocki N."/>
            <person name="Veneault-Fourrey C."/>
            <person name="LaButti K."/>
            <person name="Lindquist E.A."/>
            <person name="Lipzen A."/>
            <person name="Lundell T."/>
            <person name="Morin E."/>
            <person name="Murat C."/>
            <person name="Sun H."/>
            <person name="Tunlid A."/>
            <person name="Henrissat B."/>
            <person name="Grigoriev I.V."/>
            <person name="Hibbett D.S."/>
            <person name="Martin F."/>
            <person name="Nordberg H.P."/>
            <person name="Cantor M.N."/>
            <person name="Hua S.X."/>
        </authorList>
    </citation>
    <scope>NUCLEOTIDE SEQUENCE [LARGE SCALE GENOMIC DNA]</scope>
    <source>
        <strain evidence="3 4">Zn</strain>
    </source>
</reference>
<protein>
    <recommendedName>
        <fullName evidence="2">Nephrocystin 3-like N-terminal domain-containing protein</fullName>
    </recommendedName>
</protein>
<keyword evidence="4" id="KW-1185">Reference proteome</keyword>
<dbReference type="SUPFAM" id="SSF52540">
    <property type="entry name" value="P-loop containing nucleoside triphosphate hydrolases"/>
    <property type="match status" value="1"/>
</dbReference>
<dbReference type="PANTHER" id="PTHR10039">
    <property type="entry name" value="AMELOGENIN"/>
    <property type="match status" value="1"/>
</dbReference>
<dbReference type="InterPro" id="IPR056884">
    <property type="entry name" value="NPHP3-like_N"/>
</dbReference>
<dbReference type="EMBL" id="KN832874">
    <property type="protein sequence ID" value="KIN02936.1"/>
    <property type="molecule type" value="Genomic_DNA"/>
</dbReference>
<evidence type="ECO:0000313" key="4">
    <source>
        <dbReference type="Proteomes" id="UP000054321"/>
    </source>
</evidence>
<name>A0A0C3H400_OIDMZ</name>
<dbReference type="AlphaFoldDB" id="A0A0C3H400"/>
<dbReference type="STRING" id="913774.A0A0C3H400"/>
<dbReference type="InterPro" id="IPR027417">
    <property type="entry name" value="P-loop_NTPase"/>
</dbReference>
<proteinExistence type="predicted"/>
<organism evidence="3 4">
    <name type="scientific">Oidiodendron maius (strain Zn)</name>
    <dbReference type="NCBI Taxonomy" id="913774"/>
    <lineage>
        <taxon>Eukaryota</taxon>
        <taxon>Fungi</taxon>
        <taxon>Dikarya</taxon>
        <taxon>Ascomycota</taxon>
        <taxon>Pezizomycotina</taxon>
        <taxon>Leotiomycetes</taxon>
        <taxon>Leotiomycetes incertae sedis</taxon>
        <taxon>Myxotrichaceae</taxon>
        <taxon>Oidiodendron</taxon>
    </lineage>
</organism>
<evidence type="ECO:0000313" key="3">
    <source>
        <dbReference type="EMBL" id="KIN02936.1"/>
    </source>
</evidence>
<dbReference type="OrthoDB" id="195446at2759"/>
<dbReference type="HOGENOM" id="CLU_000288_34_23_1"/>
<reference evidence="4" key="2">
    <citation type="submission" date="2015-01" db="EMBL/GenBank/DDBJ databases">
        <title>Evolutionary Origins and Diversification of the Mycorrhizal Mutualists.</title>
        <authorList>
            <consortium name="DOE Joint Genome Institute"/>
            <consortium name="Mycorrhizal Genomics Consortium"/>
            <person name="Kohler A."/>
            <person name="Kuo A."/>
            <person name="Nagy L.G."/>
            <person name="Floudas D."/>
            <person name="Copeland A."/>
            <person name="Barry K.W."/>
            <person name="Cichocki N."/>
            <person name="Veneault-Fourrey C."/>
            <person name="LaButti K."/>
            <person name="Lindquist E.A."/>
            <person name="Lipzen A."/>
            <person name="Lundell T."/>
            <person name="Morin E."/>
            <person name="Murat C."/>
            <person name="Riley R."/>
            <person name="Ohm R."/>
            <person name="Sun H."/>
            <person name="Tunlid A."/>
            <person name="Henrissat B."/>
            <person name="Grigoriev I.V."/>
            <person name="Hibbett D.S."/>
            <person name="Martin F."/>
        </authorList>
    </citation>
    <scope>NUCLEOTIDE SEQUENCE [LARGE SCALE GENOMIC DNA]</scope>
    <source>
        <strain evidence="4">Zn</strain>
    </source>
</reference>
<dbReference type="InParanoid" id="A0A0C3H400"/>
<feature type="domain" description="Nephrocystin 3-like N-terminal" evidence="2">
    <location>
        <begin position="161"/>
        <end position="326"/>
    </location>
</feature>
<accession>A0A0C3H400</accession>